<evidence type="ECO:0000259" key="2">
    <source>
        <dbReference type="PROSITE" id="PS50853"/>
    </source>
</evidence>
<dbReference type="SMART" id="SM00060">
    <property type="entry name" value="FN3"/>
    <property type="match status" value="3"/>
</dbReference>
<evidence type="ECO:0000256" key="1">
    <source>
        <dbReference type="SAM" id="SignalP"/>
    </source>
</evidence>
<evidence type="ECO:0000313" key="4">
    <source>
        <dbReference type="Proteomes" id="UP001596028"/>
    </source>
</evidence>
<dbReference type="Pfam" id="PF00041">
    <property type="entry name" value="fn3"/>
    <property type="match status" value="2"/>
</dbReference>
<dbReference type="Gene3D" id="2.60.120.200">
    <property type="match status" value="2"/>
</dbReference>
<dbReference type="Gene3D" id="2.160.20.10">
    <property type="entry name" value="Single-stranded right-handed beta-helix, Pectin lyase-like"/>
    <property type="match status" value="2"/>
</dbReference>
<dbReference type="SUPFAM" id="SSF49785">
    <property type="entry name" value="Galactose-binding domain-like"/>
    <property type="match status" value="1"/>
</dbReference>
<name>A0ABV9FGJ6_9BACL</name>
<keyword evidence="4" id="KW-1185">Reference proteome</keyword>
<dbReference type="EMBL" id="JBHSEP010000019">
    <property type="protein sequence ID" value="MFC4600792.1"/>
    <property type="molecule type" value="Genomic_DNA"/>
</dbReference>
<dbReference type="Pfam" id="PF13229">
    <property type="entry name" value="Beta_helix"/>
    <property type="match status" value="1"/>
</dbReference>
<gene>
    <name evidence="3" type="ORF">ACFO3S_21285</name>
</gene>
<dbReference type="PROSITE" id="PS50853">
    <property type="entry name" value="FN3"/>
    <property type="match status" value="2"/>
</dbReference>
<dbReference type="InterPro" id="IPR008979">
    <property type="entry name" value="Galactose-bd-like_sf"/>
</dbReference>
<dbReference type="SMART" id="SM00710">
    <property type="entry name" value="PbH1"/>
    <property type="match status" value="4"/>
</dbReference>
<dbReference type="InterPro" id="IPR013783">
    <property type="entry name" value="Ig-like_fold"/>
</dbReference>
<dbReference type="InterPro" id="IPR011459">
    <property type="entry name" value="DUF1565"/>
</dbReference>
<dbReference type="InterPro" id="IPR012334">
    <property type="entry name" value="Pectin_lyas_fold"/>
</dbReference>
<dbReference type="Gene3D" id="2.60.40.10">
    <property type="entry name" value="Immunoglobulins"/>
    <property type="match status" value="2"/>
</dbReference>
<feature type="domain" description="Fibronectin type-III" evidence="2">
    <location>
        <begin position="816"/>
        <end position="901"/>
    </location>
</feature>
<dbReference type="InterPro" id="IPR039448">
    <property type="entry name" value="Beta_helix"/>
</dbReference>
<dbReference type="RefSeq" id="WP_378100198.1">
    <property type="nucleotide sequence ID" value="NZ_JBHSEP010000019.1"/>
</dbReference>
<evidence type="ECO:0000313" key="3">
    <source>
        <dbReference type="EMBL" id="MFC4600792.1"/>
    </source>
</evidence>
<feature type="chain" id="PRO_5046241917" evidence="1">
    <location>
        <begin position="36"/>
        <end position="1363"/>
    </location>
</feature>
<dbReference type="PANTHER" id="PTHR36453">
    <property type="entry name" value="SECRETED PROTEIN-RELATED"/>
    <property type="match status" value="1"/>
</dbReference>
<dbReference type="SUPFAM" id="SSF49265">
    <property type="entry name" value="Fibronectin type III"/>
    <property type="match status" value="2"/>
</dbReference>
<dbReference type="InterPro" id="IPR006626">
    <property type="entry name" value="PbH1"/>
</dbReference>
<protein>
    <submittedName>
        <fullName evidence="3">Fibronectin type III domain-containing protein</fullName>
    </submittedName>
</protein>
<dbReference type="Gene3D" id="2.60.120.260">
    <property type="entry name" value="Galactose-binding domain-like"/>
    <property type="match status" value="1"/>
</dbReference>
<feature type="signal peptide" evidence="1">
    <location>
        <begin position="1"/>
        <end position="35"/>
    </location>
</feature>
<feature type="domain" description="Fibronectin type-III" evidence="2">
    <location>
        <begin position="1096"/>
        <end position="1183"/>
    </location>
</feature>
<reference evidence="4" key="1">
    <citation type="journal article" date="2019" name="Int. J. Syst. Evol. Microbiol.">
        <title>The Global Catalogue of Microorganisms (GCM) 10K type strain sequencing project: providing services to taxonomists for standard genome sequencing and annotation.</title>
        <authorList>
            <consortium name="The Broad Institute Genomics Platform"/>
            <consortium name="The Broad Institute Genome Sequencing Center for Infectious Disease"/>
            <person name="Wu L."/>
            <person name="Ma J."/>
        </authorList>
    </citation>
    <scope>NUCLEOTIDE SEQUENCE [LARGE SCALE GENOMIC DNA]</scope>
    <source>
        <strain evidence="4">CCUG 49571</strain>
    </source>
</reference>
<dbReference type="Pfam" id="PF07602">
    <property type="entry name" value="DUF1565"/>
    <property type="match status" value="1"/>
</dbReference>
<accession>A0ABV9FGJ6</accession>
<dbReference type="PANTHER" id="PTHR36453:SF1">
    <property type="entry name" value="RIGHT HANDED BETA HELIX DOMAIN-CONTAINING PROTEIN"/>
    <property type="match status" value="1"/>
</dbReference>
<dbReference type="Proteomes" id="UP001596028">
    <property type="component" value="Unassembled WGS sequence"/>
</dbReference>
<dbReference type="InterPro" id="IPR036116">
    <property type="entry name" value="FN3_sf"/>
</dbReference>
<dbReference type="CDD" id="cd00063">
    <property type="entry name" value="FN3"/>
    <property type="match status" value="2"/>
</dbReference>
<keyword evidence="1" id="KW-0732">Signal</keyword>
<dbReference type="InterPro" id="IPR003961">
    <property type="entry name" value="FN3_dom"/>
</dbReference>
<dbReference type="SUPFAM" id="SSF51126">
    <property type="entry name" value="Pectin lyase-like"/>
    <property type="match status" value="1"/>
</dbReference>
<sequence>MKTKSKSKWKLRSMAGMALAVMLLLSSIPAMPAGAAPTTYYVATNGNDANAGTSGAPFRTIQRAANVAQAGDTVVIRSGTYRETVTPANSGTSGQPIKFQAEAGATVVVSGTEPVTGWTREGTSNIYYANLPSSLGAAEPNRPDARGHQNQVFVVNGSSVSLMWEARWPNLDSAYTFQDLKDNMAFADAGTNGQTIVDQALTQPNGFWNGATVWVRGGHAFMAQTGVVNSYNSATKTFSFTSNLPDYLQPVPGDTYYLSGIKGALDSPNEWFIDSAAGRIYLWAPGGGSPTGVEVKQRLTAFDLSNKSHIHLEGIRTFAANIKMSNAHNNVLDRIHASYLYFSDYMEDWYPVHQDSGGIAISGDNNEIKNSTIFHSTGTLIRINGDNNRIVNNEISEGNYMASYTSLISFDGGEQNLISHNTIRDSGRASIYWKPGSKGTLNVQYNNIYNGMWLSRDGGMIYSYGADLGNSVIHHNLIHDNLAYGAEGTPYENTPSGFNLYLDNFTSNAILHHNVIYAGNTGIAMNTPGNFRLVYNNTVVDMKPGGYSFDYWGEDLYHDELYGTRMFNNILIGNRDDFTSDMVQGNNILTTSGLTFVNAAARNYRLAAGSSAINAGTVINGITGSFSGSAPDAGAYEYGGADWTAGHNFANPPANATFATVSTPGMNLLKNGGFEHGMDHWTGSSTGTTVGVAQSPAWEKRGLFNKLRIGGGVDGVSQTITGLTPNTGYRFVGWVYNDGGEAVNIGVSNYGGSEMSAYSDATSYQRLEVNFTTGPSSTSAQVYIYKSSTGSGYSYGDDFGLIQTTASPSDTQAPSAPTNLAMTAKTDTTVSLSWTASTDNVGVTGYDVYRGATLAGSSTGTTFTATGLSPSTAYTFTVKARDAANNESAASNAVNVTTDAAAALPSPWLTQDVGSVGVAGSAAYAGGAFTVNGAGADIFGTADSFRYVYQPLSGDGEIVARVASVQNTDSNAKAGVMIREALAAGSKHATINLTPGGEAQLLWRDTTNGATSYALGSASAPYWVKLVRSGSTMTASISPNGTSWTEVGSATVAMGTNVYAGLAVLSKNNAALNTSTFDNVSVTGSGGPSDTEAPTAPADLAMTAKTDTTVSLSWTASTDNVDVTGYDVYRDSTLAGSTNGSTTEFTATDLAPNTTYSFTVKARDAANNESTASNAVNVTTNPLPSPWQTQDIGSVGAAGSASHASGTYTVNGAGIDIFGAADSFHYLYQPMSGDGEIIARVASVQNTDTNAKAGVMIRESLTAGSRHAIMNVTPGGEAQMLWRASTDGATNYYLDTASAPYWVRLVRSGDTIAGSISADGSTWTTIGSETVAMGTNVYVGLAVLSKNNAVLNASTFDNVTVTP</sequence>
<organism evidence="3 4">
    <name type="scientific">Cohnella hongkongensis</name>
    <dbReference type="NCBI Taxonomy" id="178337"/>
    <lineage>
        <taxon>Bacteria</taxon>
        <taxon>Bacillati</taxon>
        <taxon>Bacillota</taxon>
        <taxon>Bacilli</taxon>
        <taxon>Bacillales</taxon>
        <taxon>Paenibacillaceae</taxon>
        <taxon>Cohnella</taxon>
    </lineage>
</organism>
<comment type="caution">
    <text evidence="3">The sequence shown here is derived from an EMBL/GenBank/DDBJ whole genome shotgun (WGS) entry which is preliminary data.</text>
</comment>
<proteinExistence type="predicted"/>
<dbReference type="InterPro" id="IPR011050">
    <property type="entry name" value="Pectin_lyase_fold/virulence"/>
</dbReference>